<evidence type="ECO:0000313" key="15">
    <source>
        <dbReference type="EMBL" id="SOR80273.1"/>
    </source>
</evidence>
<evidence type="ECO:0000256" key="8">
    <source>
        <dbReference type="ARBA" id="ARBA00022840"/>
    </source>
</evidence>
<dbReference type="SUPFAM" id="SSF81606">
    <property type="entry name" value="PP2C-like"/>
    <property type="match status" value="1"/>
</dbReference>
<evidence type="ECO:0000256" key="6">
    <source>
        <dbReference type="ARBA" id="ARBA00022777"/>
    </source>
</evidence>
<keyword evidence="9 12" id="KW-1133">Transmembrane helix</keyword>
<dbReference type="FunFam" id="3.30.450.40:FF:000035">
    <property type="entry name" value="PAS sensor protein"/>
    <property type="match status" value="1"/>
</dbReference>
<dbReference type="SUPFAM" id="SSF55874">
    <property type="entry name" value="ATPase domain of HSP90 chaperone/DNA topoisomerase II/histidine kinase"/>
    <property type="match status" value="1"/>
</dbReference>
<sequence>MSSMQGLRGSSVALVSALVAPLLVCLALVPFRDGFPDFESALVLMAVLVAVAAQGYRVAGLIAAVSATVWLDFFLISPWGSLSVASSNDRWTLLLMLGTSVVVSELAARGRSQRRRALRAHGRLELLHDAGMAIGTTLDAERTAQKLTEVAVPRFADFVTVDLAVSVLHGGEPEAAQEEDRTEVRRVAMAGIHEHHPLHPVGALDGFSFAVPQANGFSHGRAQLESDLPASTAWPPLVPDDAAGVLDYGMRSLIVVPLRGRGALLGTVTFWRTRHTEPFTQADVSDAEELAAKTAVAVDNARRYTRERNTALTLQRSLLPQWLPEQTAVDVASRYLPAGPQTAGVGGDWYDVIPLSGCRVALVVGDVVGHGINASATMGRLRTAVRTLADVDLPPDELITHLDDLVMHVTDDQQEGRAEGDAAAAGELGATCLYAVYDPVARSCTMASAGHPLPFVLTPDGKVEQVQGFVGPPLGFGGLPFESLEFRPPTGSVLALYSNGLVQSRERDLDEGLAALRHTLAVPVASLEAACDTVMHTLVTHHMDDDITLLLARTRALTADRVAVWEIPADPAMVVRARKLAVEQLDAWGLWESAFVTELLVSELVTNAIRHGEPPVELRLIRDSALICEVSDASSTAPHLRRARDFDEGGRGLLLVAQLSQKWGTRHAAVGKTIWCEQKLPAE</sequence>
<proteinExistence type="predicted"/>
<dbReference type="FunFam" id="3.60.40.10:FF:000031">
    <property type="entry name" value="PAS sensor protein"/>
    <property type="match status" value="1"/>
</dbReference>
<feature type="transmembrane region" description="Helical" evidence="12">
    <location>
        <begin position="12"/>
        <end position="31"/>
    </location>
</feature>
<feature type="transmembrane region" description="Helical" evidence="12">
    <location>
        <begin position="43"/>
        <end position="71"/>
    </location>
</feature>
<keyword evidence="6" id="KW-0418">Kinase</keyword>
<dbReference type="InterPro" id="IPR001932">
    <property type="entry name" value="PPM-type_phosphatase-like_dom"/>
</dbReference>
<evidence type="ECO:0000256" key="12">
    <source>
        <dbReference type="SAM" id="Phobius"/>
    </source>
</evidence>
<keyword evidence="8" id="KW-0067">ATP-binding</keyword>
<evidence type="ECO:0000259" key="14">
    <source>
        <dbReference type="SMART" id="SM00331"/>
    </source>
</evidence>
<dbReference type="InterPro" id="IPR036457">
    <property type="entry name" value="PPM-type-like_dom_sf"/>
</dbReference>
<name>A0A2N9BA93_STRCX</name>
<dbReference type="GO" id="GO:0016301">
    <property type="term" value="F:kinase activity"/>
    <property type="evidence" value="ECO:0007669"/>
    <property type="project" value="UniProtKB-KW"/>
</dbReference>
<dbReference type="Pfam" id="PF13581">
    <property type="entry name" value="HATPase_c_2"/>
    <property type="match status" value="1"/>
</dbReference>
<evidence type="ECO:0000256" key="2">
    <source>
        <dbReference type="ARBA" id="ARBA00022553"/>
    </source>
</evidence>
<evidence type="ECO:0000313" key="16">
    <source>
        <dbReference type="Proteomes" id="UP000235464"/>
    </source>
</evidence>
<keyword evidence="5" id="KW-0547">Nucleotide-binding</keyword>
<dbReference type="FunFam" id="3.30.565.10:FF:000028">
    <property type="entry name" value="PAS sensor protein"/>
    <property type="match status" value="1"/>
</dbReference>
<dbReference type="InterPro" id="IPR038318">
    <property type="entry name" value="KdpD_sf"/>
</dbReference>
<dbReference type="AlphaFoldDB" id="A0A2N9BA93"/>
<dbReference type="Gene3D" id="1.20.120.620">
    <property type="entry name" value="Backbone structure of the membrane domain of e. Coli histidine kinase receptor kdpd"/>
    <property type="match status" value="1"/>
</dbReference>
<reference evidence="16" key="1">
    <citation type="submission" date="2017-11" db="EMBL/GenBank/DDBJ databases">
        <authorList>
            <person name="Wibberg D."/>
        </authorList>
    </citation>
    <scope>NUCLEOTIDE SEQUENCE [LARGE SCALE GENOMIC DNA]</scope>
</reference>
<evidence type="ECO:0000256" key="9">
    <source>
        <dbReference type="ARBA" id="ARBA00022989"/>
    </source>
</evidence>
<dbReference type="InterPro" id="IPR052016">
    <property type="entry name" value="Bact_Sigma-Reg"/>
</dbReference>
<evidence type="ECO:0000256" key="7">
    <source>
        <dbReference type="ARBA" id="ARBA00022801"/>
    </source>
</evidence>
<dbReference type="InterPro" id="IPR003594">
    <property type="entry name" value="HATPase_dom"/>
</dbReference>
<dbReference type="Gene3D" id="3.30.565.10">
    <property type="entry name" value="Histidine kinase-like ATPase, C-terminal domain"/>
    <property type="match status" value="1"/>
</dbReference>
<keyword evidence="3" id="KW-0808">Transferase</keyword>
<keyword evidence="11 12" id="KW-0472">Membrane</keyword>
<evidence type="ECO:0000256" key="3">
    <source>
        <dbReference type="ARBA" id="ARBA00022679"/>
    </source>
</evidence>
<organism evidence="15 16">
    <name type="scientific">Streptomyces chartreusis NRRL 3882</name>
    <dbReference type="NCBI Taxonomy" id="1079985"/>
    <lineage>
        <taxon>Bacteria</taxon>
        <taxon>Bacillati</taxon>
        <taxon>Actinomycetota</taxon>
        <taxon>Actinomycetes</taxon>
        <taxon>Kitasatosporales</taxon>
        <taxon>Streptomycetaceae</taxon>
        <taxon>Streptomyces</taxon>
    </lineage>
</organism>
<dbReference type="InterPro" id="IPR025201">
    <property type="entry name" value="KdpD_TM"/>
</dbReference>
<dbReference type="InterPro" id="IPR036890">
    <property type="entry name" value="HATPase_C_sf"/>
</dbReference>
<dbReference type="PANTHER" id="PTHR43156">
    <property type="entry name" value="STAGE II SPORULATION PROTEIN E-RELATED"/>
    <property type="match status" value="1"/>
</dbReference>
<evidence type="ECO:0000256" key="10">
    <source>
        <dbReference type="ARBA" id="ARBA00023012"/>
    </source>
</evidence>
<dbReference type="EC" id="3.1.3.3" evidence="15"/>
<evidence type="ECO:0000256" key="4">
    <source>
        <dbReference type="ARBA" id="ARBA00022692"/>
    </source>
</evidence>
<gene>
    <name evidence="15" type="primary">rsbU_12</name>
    <name evidence="15" type="ORF">SCNRRL3882_3728</name>
</gene>
<dbReference type="EMBL" id="LT963352">
    <property type="protein sequence ID" value="SOR80273.1"/>
    <property type="molecule type" value="Genomic_DNA"/>
</dbReference>
<keyword evidence="16" id="KW-1185">Reference proteome</keyword>
<dbReference type="Gene3D" id="3.30.450.40">
    <property type="match status" value="1"/>
</dbReference>
<dbReference type="GO" id="GO:0016791">
    <property type="term" value="F:phosphatase activity"/>
    <property type="evidence" value="ECO:0007669"/>
    <property type="project" value="TreeGrafter"/>
</dbReference>
<keyword evidence="7 15" id="KW-0378">Hydrolase</keyword>
<dbReference type="Pfam" id="PF01590">
    <property type="entry name" value="GAF"/>
    <property type="match status" value="1"/>
</dbReference>
<evidence type="ECO:0000256" key="11">
    <source>
        <dbReference type="ARBA" id="ARBA00023136"/>
    </source>
</evidence>
<keyword evidence="10" id="KW-0902">Two-component regulatory system</keyword>
<dbReference type="SUPFAM" id="SSF55781">
    <property type="entry name" value="GAF domain-like"/>
    <property type="match status" value="1"/>
</dbReference>
<dbReference type="CDD" id="cd16936">
    <property type="entry name" value="HATPase_RsbW-like"/>
    <property type="match status" value="1"/>
</dbReference>
<dbReference type="PANTHER" id="PTHR43156:SF2">
    <property type="entry name" value="STAGE II SPORULATION PROTEIN E"/>
    <property type="match status" value="1"/>
</dbReference>
<dbReference type="InterPro" id="IPR029016">
    <property type="entry name" value="GAF-like_dom_sf"/>
</dbReference>
<keyword evidence="4 12" id="KW-0812">Transmembrane</keyword>
<dbReference type="Gene3D" id="3.60.40.10">
    <property type="entry name" value="PPM-type phosphatase domain"/>
    <property type="match status" value="1"/>
</dbReference>
<feature type="domain" description="PPM-type phosphatase" evidence="14">
    <location>
        <begin position="326"/>
        <end position="554"/>
    </location>
</feature>
<dbReference type="GO" id="GO:0005524">
    <property type="term" value="F:ATP binding"/>
    <property type="evidence" value="ECO:0007669"/>
    <property type="project" value="UniProtKB-KW"/>
</dbReference>
<protein>
    <submittedName>
        <fullName evidence="15">Phosphoserine phosphatase RsbU</fullName>
        <ecNumber evidence="15">3.1.3.3</ecNumber>
    </submittedName>
</protein>
<dbReference type="Pfam" id="PF13493">
    <property type="entry name" value="DUF4118"/>
    <property type="match status" value="1"/>
</dbReference>
<dbReference type="SMART" id="SM00065">
    <property type="entry name" value="GAF"/>
    <property type="match status" value="1"/>
</dbReference>
<evidence type="ECO:0000259" key="13">
    <source>
        <dbReference type="SMART" id="SM00065"/>
    </source>
</evidence>
<dbReference type="InterPro" id="IPR003018">
    <property type="entry name" value="GAF"/>
</dbReference>
<evidence type="ECO:0000256" key="5">
    <source>
        <dbReference type="ARBA" id="ARBA00022741"/>
    </source>
</evidence>
<accession>A0A2N9BA93</accession>
<dbReference type="Pfam" id="PF07228">
    <property type="entry name" value="SpoIIE"/>
    <property type="match status" value="1"/>
</dbReference>
<feature type="domain" description="GAF" evidence="13">
    <location>
        <begin position="139"/>
        <end position="308"/>
    </location>
</feature>
<comment type="subcellular location">
    <subcellularLocation>
        <location evidence="1">Membrane</location>
        <topology evidence="1">Multi-pass membrane protein</topology>
    </subcellularLocation>
</comment>
<dbReference type="GO" id="GO:0016020">
    <property type="term" value="C:membrane"/>
    <property type="evidence" value="ECO:0007669"/>
    <property type="project" value="UniProtKB-SubCell"/>
</dbReference>
<evidence type="ECO:0000256" key="1">
    <source>
        <dbReference type="ARBA" id="ARBA00004141"/>
    </source>
</evidence>
<dbReference type="GO" id="GO:0000160">
    <property type="term" value="P:phosphorelay signal transduction system"/>
    <property type="evidence" value="ECO:0007669"/>
    <property type="project" value="UniProtKB-KW"/>
</dbReference>
<keyword evidence="2" id="KW-0597">Phosphoprotein</keyword>
<dbReference type="Proteomes" id="UP000235464">
    <property type="component" value="Chromosome I"/>
</dbReference>
<dbReference type="SMART" id="SM00331">
    <property type="entry name" value="PP2C_SIG"/>
    <property type="match status" value="1"/>
</dbReference>